<reference evidence="1 2" key="1">
    <citation type="journal article" date="2018" name="Evol. Lett.">
        <title>Horizontal gene cluster transfer increased hallucinogenic mushroom diversity.</title>
        <authorList>
            <person name="Reynolds H.T."/>
            <person name="Vijayakumar V."/>
            <person name="Gluck-Thaler E."/>
            <person name="Korotkin H.B."/>
            <person name="Matheny P.B."/>
            <person name="Slot J.C."/>
        </authorList>
    </citation>
    <scope>NUCLEOTIDE SEQUENCE [LARGE SCALE GENOMIC DNA]</scope>
    <source>
        <strain evidence="1 2">2629</strain>
    </source>
</reference>
<evidence type="ECO:0000313" key="2">
    <source>
        <dbReference type="Proteomes" id="UP000284842"/>
    </source>
</evidence>
<keyword evidence="2" id="KW-1185">Reference proteome</keyword>
<organism evidence="1 2">
    <name type="scientific">Panaeolus cyanescens</name>
    <dbReference type="NCBI Taxonomy" id="181874"/>
    <lineage>
        <taxon>Eukaryota</taxon>
        <taxon>Fungi</taxon>
        <taxon>Dikarya</taxon>
        <taxon>Basidiomycota</taxon>
        <taxon>Agaricomycotina</taxon>
        <taxon>Agaricomycetes</taxon>
        <taxon>Agaricomycetidae</taxon>
        <taxon>Agaricales</taxon>
        <taxon>Agaricineae</taxon>
        <taxon>Galeropsidaceae</taxon>
        <taxon>Panaeolus</taxon>
    </lineage>
</organism>
<evidence type="ECO:0000313" key="1">
    <source>
        <dbReference type="EMBL" id="PPR00866.1"/>
    </source>
</evidence>
<dbReference type="Proteomes" id="UP000284842">
    <property type="component" value="Unassembled WGS sequence"/>
</dbReference>
<name>A0A409YCY0_9AGAR</name>
<dbReference type="EMBL" id="NHTK01001288">
    <property type="protein sequence ID" value="PPR00866.1"/>
    <property type="molecule type" value="Genomic_DNA"/>
</dbReference>
<accession>A0A409YCY0</accession>
<evidence type="ECO:0008006" key="3">
    <source>
        <dbReference type="Google" id="ProtNLM"/>
    </source>
</evidence>
<comment type="caution">
    <text evidence="1">The sequence shown here is derived from an EMBL/GenBank/DDBJ whole genome shotgun (WGS) entry which is preliminary data.</text>
</comment>
<sequence>MATNDAQAPLLDSVSTEELPSHERDDRLWFADGNIKIRVEDKMDFLIHRGVIARHSPVFAKKLLEVPMTITPKDSNEPRIPILVLPRKKYETRGITNILLAIYEPEFWNCASYEIPLTDILNMAHYTYIFQMESLFRQAIRHLQYYIPQPLEFPWGHPAQKSSILTRQLSVDHLLQALRVVILSRIIWFLPSLTYELCLLSTRQVTTSNYWTTLTPGMQQYILHARYELSSNWSILNFFAHLPASRCLSRPECEKINKRWYLEMIAERERHRRALKELTFDVHGSGTKQHICEPCTIVAKEIHLQSLKKIWEDLPKVFYANHDWKYYRALEKMAITEFKAFKKESEKWREVFQ</sequence>
<proteinExistence type="predicted"/>
<dbReference type="InParanoid" id="A0A409YCY0"/>
<dbReference type="AlphaFoldDB" id="A0A409YCY0"/>
<dbReference type="OrthoDB" id="3036049at2759"/>
<protein>
    <recommendedName>
        <fullName evidence="3">BTB domain-containing protein</fullName>
    </recommendedName>
</protein>
<gene>
    <name evidence="1" type="ORF">CVT24_000318</name>
</gene>